<dbReference type="Pfam" id="PF13557">
    <property type="entry name" value="Phenol_MetA_deg"/>
    <property type="match status" value="1"/>
</dbReference>
<dbReference type="EMBL" id="FNUG01000002">
    <property type="protein sequence ID" value="SEE85692.1"/>
    <property type="molecule type" value="Genomic_DNA"/>
</dbReference>
<evidence type="ECO:0000256" key="1">
    <source>
        <dbReference type="SAM" id="SignalP"/>
    </source>
</evidence>
<name>A0A1H5M8S4_9FLAO</name>
<keyword evidence="1" id="KW-0732">Signal</keyword>
<dbReference type="RefSeq" id="WP_093112900.1">
    <property type="nucleotide sequence ID" value="NZ_FNGG01000002.1"/>
</dbReference>
<dbReference type="STRING" id="390640.SAMN04488034_102612"/>
<proteinExistence type="predicted"/>
<organism evidence="2 3">
    <name type="scientific">Salinimicrobium catena</name>
    <dbReference type="NCBI Taxonomy" id="390640"/>
    <lineage>
        <taxon>Bacteria</taxon>
        <taxon>Pseudomonadati</taxon>
        <taxon>Bacteroidota</taxon>
        <taxon>Flavobacteriia</taxon>
        <taxon>Flavobacteriales</taxon>
        <taxon>Flavobacteriaceae</taxon>
        <taxon>Salinimicrobium</taxon>
    </lineage>
</organism>
<evidence type="ECO:0000313" key="2">
    <source>
        <dbReference type="EMBL" id="SEE85692.1"/>
    </source>
</evidence>
<reference evidence="2 3" key="1">
    <citation type="submission" date="2016-10" db="EMBL/GenBank/DDBJ databases">
        <authorList>
            <person name="de Groot N.N."/>
        </authorList>
    </citation>
    <scope>NUCLEOTIDE SEQUENCE [LARGE SCALE GENOMIC DNA]</scope>
    <source>
        <strain evidence="2 3">DSM 23553</strain>
    </source>
</reference>
<dbReference type="InterPro" id="IPR025737">
    <property type="entry name" value="FApF"/>
</dbReference>
<dbReference type="AlphaFoldDB" id="A0A1H5M8S4"/>
<evidence type="ECO:0000313" key="3">
    <source>
        <dbReference type="Proteomes" id="UP000199448"/>
    </source>
</evidence>
<feature type="chain" id="PRO_5011536397" evidence="1">
    <location>
        <begin position="21"/>
        <end position="300"/>
    </location>
</feature>
<dbReference type="Proteomes" id="UP000199448">
    <property type="component" value="Unassembled WGS sequence"/>
</dbReference>
<keyword evidence="3" id="KW-1185">Reference proteome</keyword>
<accession>A0A1H5M8S4</accession>
<gene>
    <name evidence="2" type="ORF">SAMN04488034_102612</name>
</gene>
<sequence length="300" mass="34269">MKILKTLFLFLCIGILPVHAQYTETINSNRPGSSQGAFAVGPGVLQFETGGKYGGQEHILLDTKSDLWGIDYMVRYGFLLEELEVNLMGSFLNTSIDYERGASIETREIRNFEFNSIGLKYLVYDPYKYAKEKKPNLYSWNAAPEFYWSDLIPAVAVYAGANVSFGDNPYLYEGEGKFSPRLAVITQNNWGAWVLVLNLIADKLGQEYPTYAGIATLTHSFNQRFAVFTEFQEIISDVYSDEIVRAGLAYLFHQDLQADLSGLYNFKHTPSRWEVALGLSYRFDWHKQDQFLERAEDLQK</sequence>
<protein>
    <submittedName>
        <fullName evidence="2">Putative MetA-pathway of phenol degradation</fullName>
    </submittedName>
</protein>
<dbReference type="OrthoDB" id="1421312at2"/>
<feature type="signal peptide" evidence="1">
    <location>
        <begin position="1"/>
        <end position="20"/>
    </location>
</feature>